<name>A0A7Z2ZTG0_9BURK</name>
<dbReference type="Pfam" id="PF07228">
    <property type="entry name" value="SpoIIE"/>
    <property type="match status" value="1"/>
</dbReference>
<dbReference type="RefSeq" id="WP_170203356.1">
    <property type="nucleotide sequence ID" value="NZ_CP051685.1"/>
</dbReference>
<evidence type="ECO:0000313" key="2">
    <source>
        <dbReference type="EMBL" id="QJE01329.1"/>
    </source>
</evidence>
<accession>A0A7Z2ZTG0</accession>
<dbReference type="InterPro" id="IPR003594">
    <property type="entry name" value="HATPase_dom"/>
</dbReference>
<reference evidence="2 3" key="1">
    <citation type="submission" date="2020-04" db="EMBL/GenBank/DDBJ databases">
        <title>Genome sequencing of novel species.</title>
        <authorList>
            <person name="Heo J."/>
            <person name="Kim S.-J."/>
            <person name="Kim J.-S."/>
            <person name="Hong S.-B."/>
            <person name="Kwon S.-W."/>
        </authorList>
    </citation>
    <scope>NUCLEOTIDE SEQUENCE [LARGE SCALE GENOMIC DNA]</scope>
    <source>
        <strain evidence="2 3">GN2-R2</strain>
    </source>
</reference>
<dbReference type="PANTHER" id="PTHR35801">
    <property type="entry name" value="PHOSPHOSERINE PHOSPHATASE RSBX"/>
    <property type="match status" value="1"/>
</dbReference>
<proteinExistence type="predicted"/>
<dbReference type="SMART" id="SM00331">
    <property type="entry name" value="PP2C_SIG"/>
    <property type="match status" value="1"/>
</dbReference>
<protein>
    <submittedName>
        <fullName evidence="2">SpoIIE family protein phosphatase</fullName>
    </submittedName>
</protein>
<dbReference type="PANTHER" id="PTHR35801:SF1">
    <property type="entry name" value="PHOSPHOSERINE PHOSPHATASE RSBX"/>
    <property type="match status" value="1"/>
</dbReference>
<dbReference type="InterPro" id="IPR001932">
    <property type="entry name" value="PPM-type_phosphatase-like_dom"/>
</dbReference>
<dbReference type="InterPro" id="IPR036457">
    <property type="entry name" value="PPM-type-like_dom_sf"/>
</dbReference>
<dbReference type="Pfam" id="PF13581">
    <property type="entry name" value="HATPase_c_2"/>
    <property type="match status" value="1"/>
</dbReference>
<keyword evidence="3" id="KW-1185">Reference proteome</keyword>
<dbReference type="AlphaFoldDB" id="A0A7Z2ZTG0"/>
<dbReference type="InterPro" id="IPR036890">
    <property type="entry name" value="HATPase_C_sf"/>
</dbReference>
<dbReference type="EMBL" id="CP051685">
    <property type="protein sequence ID" value="QJE01329.1"/>
    <property type="molecule type" value="Genomic_DNA"/>
</dbReference>
<evidence type="ECO:0000259" key="1">
    <source>
        <dbReference type="SMART" id="SM00331"/>
    </source>
</evidence>
<evidence type="ECO:0000313" key="3">
    <source>
        <dbReference type="Proteomes" id="UP000502415"/>
    </source>
</evidence>
<dbReference type="KEGG" id="mfy:HH212_15890"/>
<dbReference type="SUPFAM" id="SSF55874">
    <property type="entry name" value="ATPase domain of HSP90 chaperone/DNA topoisomerase II/histidine kinase"/>
    <property type="match status" value="1"/>
</dbReference>
<dbReference type="Gene3D" id="3.60.40.10">
    <property type="entry name" value="PPM-type phosphatase domain"/>
    <property type="match status" value="1"/>
</dbReference>
<sequence>METLISSLQPHIPFAINHASDVAAARRAGQKLADALGFNEVQAGRLAIVITEAATNIVKHAGEGMLYIMRAQSGISTPGVDVLAVDNGPGIADLETSLRDGVSTAGTAGTGLGALHRQANEFDVWSMPGKGAAFFMRVWSTPAPPEPCGVEVGALFVPLAGEDACGDGWAASCNPDGATLLGVDGLGHGEKASEAAVAAIRALEVHPSAFPEEVLQRAHEALRGTRGAALSVARIEYEGDDVRFAGIGNVSGIVDDGAARRALVSHNGIVGHNMRKVHTFTVDCPSGALVILHSDGVQTQWDLRAYPGLYARAPAIVAGILMRDFMRGRDDAMVLVARRRERCA</sequence>
<dbReference type="Proteomes" id="UP000502415">
    <property type="component" value="Chromosome"/>
</dbReference>
<organism evidence="2 3">
    <name type="scientific">Massilia forsythiae</name>
    <dbReference type="NCBI Taxonomy" id="2728020"/>
    <lineage>
        <taxon>Bacteria</taxon>
        <taxon>Pseudomonadati</taxon>
        <taxon>Pseudomonadota</taxon>
        <taxon>Betaproteobacteria</taxon>
        <taxon>Burkholderiales</taxon>
        <taxon>Oxalobacteraceae</taxon>
        <taxon>Telluria group</taxon>
        <taxon>Massilia</taxon>
    </lineage>
</organism>
<dbReference type="Gene3D" id="3.30.565.10">
    <property type="entry name" value="Histidine kinase-like ATPase, C-terminal domain"/>
    <property type="match status" value="1"/>
</dbReference>
<gene>
    <name evidence="2" type="ORF">HH212_15890</name>
</gene>
<dbReference type="SUPFAM" id="SSF81606">
    <property type="entry name" value="PP2C-like"/>
    <property type="match status" value="1"/>
</dbReference>
<dbReference type="InterPro" id="IPR039248">
    <property type="entry name" value="Ptase_RsbX"/>
</dbReference>
<feature type="domain" description="PPM-type phosphatase" evidence="1">
    <location>
        <begin position="150"/>
        <end position="339"/>
    </location>
</feature>